<evidence type="ECO:0000313" key="6">
    <source>
        <dbReference type="EMBL" id="CAE4632749.1"/>
    </source>
</evidence>
<dbReference type="AlphaFoldDB" id="A0A6V2JUX0"/>
<dbReference type="SUPFAM" id="SSF47095">
    <property type="entry name" value="HMG-box"/>
    <property type="match status" value="2"/>
</dbReference>
<feature type="region of interest" description="Disordered" evidence="3">
    <location>
        <begin position="533"/>
        <end position="574"/>
    </location>
</feature>
<feature type="region of interest" description="Disordered" evidence="3">
    <location>
        <begin position="302"/>
        <end position="365"/>
    </location>
</feature>
<gene>
    <name evidence="5" type="ORF">DBRI00130_LOCUS28325</name>
    <name evidence="6" type="ORF">DBRI00130_LOCUS28326</name>
</gene>
<sequence length="587" mass="64192">MQQTSTRQIPASNMNNMAHGVYTGGGGPQDPNGMAAAMSAMASAQATQAGGPGSAALINTPFTSQEHNAAAAAAHAAAAMAERNLSTAASRSMGGNGRNSWVQVDTSNALPADHRTFNTTEQLMSNFRQLQQPNFASAAAPVGPAQNDPTSQLLINPYGQQYNPSLQTAAAPLGMHPQQFQQQQQTSLTMNPYSAATNSASNQPNAALLASQFTNPSAAAANGTIPSVGSYTPLAMLGLNIPPQAIPTPFGLQPHQTMAGAAGTAMANKKKAQRKKNKLKPKRPLSAYNLFFKDERAKILKSIPDDERQQPQSQEDLKGNNSSSSDDDDYDKKKKNQQQMKKEEDNEESNDKSSNNAKKQKVPHGKIGFENLAKLIGKRWQNLDPERVEHYKILADKDMKRYKDEMEVFLTKQESDIAKEKKEVLLHQHPYPNGSFNDVPYPAAGSKKRKIDRMMASNNTMPMLAPGVVGMGPGFELFGAHNLQQMKDHLNNRAPPPHAMMSAGDIALNHANMEKQRRLEMQTKQLQEIQKSVAEQQRQAHEEQRTFQESSTLLTASAKGRNTFDPNVFSKHSISPNGLERQIYREK</sequence>
<dbReference type="Gene3D" id="1.10.30.10">
    <property type="entry name" value="High mobility group box domain"/>
    <property type="match status" value="1"/>
</dbReference>
<dbReference type="CDD" id="cd00084">
    <property type="entry name" value="HMG-box_SF"/>
    <property type="match status" value="1"/>
</dbReference>
<organism evidence="6">
    <name type="scientific">Ditylum brightwellii</name>
    <dbReference type="NCBI Taxonomy" id="49249"/>
    <lineage>
        <taxon>Eukaryota</taxon>
        <taxon>Sar</taxon>
        <taxon>Stramenopiles</taxon>
        <taxon>Ochrophyta</taxon>
        <taxon>Bacillariophyta</taxon>
        <taxon>Mediophyceae</taxon>
        <taxon>Lithodesmiophycidae</taxon>
        <taxon>Lithodesmiales</taxon>
        <taxon>Lithodesmiaceae</taxon>
        <taxon>Ditylum</taxon>
    </lineage>
</organism>
<dbReference type="GO" id="GO:0005634">
    <property type="term" value="C:nucleus"/>
    <property type="evidence" value="ECO:0007669"/>
    <property type="project" value="UniProtKB-UniRule"/>
</dbReference>
<feature type="compositionally biased region" description="Basic residues" evidence="3">
    <location>
        <begin position="268"/>
        <end position="283"/>
    </location>
</feature>
<name>A0A6V2JUX0_9STRA</name>
<keyword evidence="2" id="KW-0539">Nucleus</keyword>
<evidence type="ECO:0000259" key="4">
    <source>
        <dbReference type="PROSITE" id="PS50118"/>
    </source>
</evidence>
<feature type="region of interest" description="Disordered" evidence="3">
    <location>
        <begin position="258"/>
        <end position="287"/>
    </location>
</feature>
<feature type="compositionally biased region" description="Polar residues" evidence="3">
    <location>
        <begin position="1"/>
        <end position="16"/>
    </location>
</feature>
<evidence type="ECO:0000256" key="3">
    <source>
        <dbReference type="SAM" id="MobiDB-lite"/>
    </source>
</evidence>
<reference evidence="6" key="1">
    <citation type="submission" date="2021-01" db="EMBL/GenBank/DDBJ databases">
        <authorList>
            <person name="Corre E."/>
            <person name="Pelletier E."/>
            <person name="Niang G."/>
            <person name="Scheremetjew M."/>
            <person name="Finn R."/>
            <person name="Kale V."/>
            <person name="Holt S."/>
            <person name="Cochrane G."/>
            <person name="Meng A."/>
            <person name="Brown T."/>
            <person name="Cohen L."/>
        </authorList>
    </citation>
    <scope>NUCLEOTIDE SEQUENCE</scope>
    <source>
        <strain evidence="6">GSO104</strain>
    </source>
</reference>
<evidence type="ECO:0000313" key="5">
    <source>
        <dbReference type="EMBL" id="CAE4632747.1"/>
    </source>
</evidence>
<protein>
    <recommendedName>
        <fullName evidence="4">HMG box domain-containing protein</fullName>
    </recommendedName>
</protein>
<feature type="domain" description="HMG box" evidence="4">
    <location>
        <begin position="281"/>
        <end position="410"/>
    </location>
</feature>
<feature type="DNA-binding region" description="HMG box" evidence="2">
    <location>
        <begin position="281"/>
        <end position="410"/>
    </location>
</feature>
<dbReference type="EMBL" id="HBNS01036247">
    <property type="protein sequence ID" value="CAE4632749.1"/>
    <property type="molecule type" value="Transcribed_RNA"/>
</dbReference>
<dbReference type="PANTHER" id="PTHR48112">
    <property type="entry name" value="HIGH MOBILITY GROUP PROTEIN DSP1"/>
    <property type="match status" value="1"/>
</dbReference>
<feature type="compositionally biased region" description="Low complexity" evidence="3">
    <location>
        <begin position="258"/>
        <end position="267"/>
    </location>
</feature>
<dbReference type="GO" id="GO:0003677">
    <property type="term" value="F:DNA binding"/>
    <property type="evidence" value="ECO:0007669"/>
    <property type="project" value="UniProtKB-UniRule"/>
</dbReference>
<dbReference type="InterPro" id="IPR050342">
    <property type="entry name" value="HMGB"/>
</dbReference>
<dbReference type="EMBL" id="HBNS01036246">
    <property type="protein sequence ID" value="CAE4632747.1"/>
    <property type="molecule type" value="Transcribed_RNA"/>
</dbReference>
<accession>A0A6V2JUX0</accession>
<dbReference type="PANTHER" id="PTHR48112:SF15">
    <property type="entry name" value="HMG BOX DOMAIN-CONTAINING PROTEIN"/>
    <property type="match status" value="1"/>
</dbReference>
<feature type="region of interest" description="Disordered" evidence="3">
    <location>
        <begin position="1"/>
        <end position="28"/>
    </location>
</feature>
<evidence type="ECO:0000256" key="1">
    <source>
        <dbReference type="ARBA" id="ARBA00023125"/>
    </source>
</evidence>
<dbReference type="PROSITE" id="PS50118">
    <property type="entry name" value="HMG_BOX_2"/>
    <property type="match status" value="1"/>
</dbReference>
<dbReference type="InterPro" id="IPR009071">
    <property type="entry name" value="HMG_box_dom"/>
</dbReference>
<evidence type="ECO:0000256" key="2">
    <source>
        <dbReference type="PROSITE-ProRule" id="PRU00267"/>
    </source>
</evidence>
<proteinExistence type="predicted"/>
<keyword evidence="1 2" id="KW-0238">DNA-binding</keyword>
<dbReference type="InterPro" id="IPR036910">
    <property type="entry name" value="HMG_box_dom_sf"/>
</dbReference>
<dbReference type="SMART" id="SM00398">
    <property type="entry name" value="HMG"/>
    <property type="match status" value="1"/>
</dbReference>